<organism evidence="1 2">
    <name type="scientific">Rhipicephalus sanguineus</name>
    <name type="common">Brown dog tick</name>
    <name type="synonym">Ixodes sanguineus</name>
    <dbReference type="NCBI Taxonomy" id="34632"/>
    <lineage>
        <taxon>Eukaryota</taxon>
        <taxon>Metazoa</taxon>
        <taxon>Ecdysozoa</taxon>
        <taxon>Arthropoda</taxon>
        <taxon>Chelicerata</taxon>
        <taxon>Arachnida</taxon>
        <taxon>Acari</taxon>
        <taxon>Parasitiformes</taxon>
        <taxon>Ixodida</taxon>
        <taxon>Ixodoidea</taxon>
        <taxon>Ixodidae</taxon>
        <taxon>Rhipicephalinae</taxon>
        <taxon>Rhipicephalus</taxon>
        <taxon>Rhipicephalus</taxon>
    </lineage>
</organism>
<evidence type="ECO:0000313" key="2">
    <source>
        <dbReference type="Proteomes" id="UP000821837"/>
    </source>
</evidence>
<gene>
    <name evidence="1" type="ORF">HPB52_001811</name>
</gene>
<sequence length="206" mass="23008">MCLLRCGDIEENPGPLSAEQEQRTFEAIMQIPSLVQTQADILNEIRSFRSDQRAIELKHVLPGLRQGLRKKTPASKSQVNIIGGLTLPDSIQKVLELGPKFAVEPKKSAPELLEMVRQVSKRVPDAESERCVSEGVDVLTRSRPLTGKFSLIRTSCDHKVEASFLDQAKRLEESGYPLGVNDAKMTQNFELEKRRPRVSVAKTTLT</sequence>
<keyword evidence="2" id="KW-1185">Reference proteome</keyword>
<proteinExistence type="predicted"/>
<dbReference type="Proteomes" id="UP000821837">
    <property type="component" value="Chromosome 1"/>
</dbReference>
<comment type="caution">
    <text evidence="1">The sequence shown here is derived from an EMBL/GenBank/DDBJ whole genome shotgun (WGS) entry which is preliminary data.</text>
</comment>
<evidence type="ECO:0000313" key="1">
    <source>
        <dbReference type="EMBL" id="KAH7981930.1"/>
    </source>
</evidence>
<reference evidence="1" key="2">
    <citation type="submission" date="2021-09" db="EMBL/GenBank/DDBJ databases">
        <authorList>
            <person name="Jia N."/>
            <person name="Wang J."/>
            <person name="Shi W."/>
            <person name="Du L."/>
            <person name="Sun Y."/>
            <person name="Zhan W."/>
            <person name="Jiang J."/>
            <person name="Wang Q."/>
            <person name="Zhang B."/>
            <person name="Ji P."/>
            <person name="Sakyi L.B."/>
            <person name="Cui X."/>
            <person name="Yuan T."/>
            <person name="Jiang B."/>
            <person name="Yang W."/>
            <person name="Lam T.T.-Y."/>
            <person name="Chang Q."/>
            <person name="Ding S."/>
            <person name="Wang X."/>
            <person name="Zhu J."/>
            <person name="Ruan X."/>
            <person name="Zhao L."/>
            <person name="Wei J."/>
            <person name="Que T."/>
            <person name="Du C."/>
            <person name="Cheng J."/>
            <person name="Dai P."/>
            <person name="Han X."/>
            <person name="Huang E."/>
            <person name="Gao Y."/>
            <person name="Liu J."/>
            <person name="Shao H."/>
            <person name="Ye R."/>
            <person name="Li L."/>
            <person name="Wei W."/>
            <person name="Wang X."/>
            <person name="Wang C."/>
            <person name="Huo Q."/>
            <person name="Li W."/>
            <person name="Guo W."/>
            <person name="Chen H."/>
            <person name="Chen S."/>
            <person name="Zhou L."/>
            <person name="Zhou L."/>
            <person name="Ni X."/>
            <person name="Tian J."/>
            <person name="Zhou Y."/>
            <person name="Sheng Y."/>
            <person name="Liu T."/>
            <person name="Pan Y."/>
            <person name="Xia L."/>
            <person name="Li J."/>
            <person name="Zhao F."/>
            <person name="Cao W."/>
        </authorList>
    </citation>
    <scope>NUCLEOTIDE SEQUENCE</scope>
    <source>
        <strain evidence="1">Rsan-2018</strain>
        <tissue evidence="1">Larvae</tissue>
    </source>
</reference>
<accession>A0A9D4QJN9</accession>
<name>A0A9D4QJN9_RHISA</name>
<protein>
    <submittedName>
        <fullName evidence="1">Uncharacterized protein</fullName>
    </submittedName>
</protein>
<dbReference type="EMBL" id="JABSTV010001245">
    <property type="protein sequence ID" value="KAH7981930.1"/>
    <property type="molecule type" value="Genomic_DNA"/>
</dbReference>
<dbReference type="AlphaFoldDB" id="A0A9D4QJN9"/>
<reference evidence="1" key="1">
    <citation type="journal article" date="2020" name="Cell">
        <title>Large-Scale Comparative Analyses of Tick Genomes Elucidate Their Genetic Diversity and Vector Capacities.</title>
        <authorList>
            <consortium name="Tick Genome and Microbiome Consortium (TIGMIC)"/>
            <person name="Jia N."/>
            <person name="Wang J."/>
            <person name="Shi W."/>
            <person name="Du L."/>
            <person name="Sun Y."/>
            <person name="Zhan W."/>
            <person name="Jiang J.F."/>
            <person name="Wang Q."/>
            <person name="Zhang B."/>
            <person name="Ji P."/>
            <person name="Bell-Sakyi L."/>
            <person name="Cui X.M."/>
            <person name="Yuan T.T."/>
            <person name="Jiang B.G."/>
            <person name="Yang W.F."/>
            <person name="Lam T.T."/>
            <person name="Chang Q.C."/>
            <person name="Ding S.J."/>
            <person name="Wang X.J."/>
            <person name="Zhu J.G."/>
            <person name="Ruan X.D."/>
            <person name="Zhao L."/>
            <person name="Wei J.T."/>
            <person name="Ye R.Z."/>
            <person name="Que T.C."/>
            <person name="Du C.H."/>
            <person name="Zhou Y.H."/>
            <person name="Cheng J.X."/>
            <person name="Dai P.F."/>
            <person name="Guo W.B."/>
            <person name="Han X.H."/>
            <person name="Huang E.J."/>
            <person name="Li L.F."/>
            <person name="Wei W."/>
            <person name="Gao Y.C."/>
            <person name="Liu J.Z."/>
            <person name="Shao H.Z."/>
            <person name="Wang X."/>
            <person name="Wang C.C."/>
            <person name="Yang T.C."/>
            <person name="Huo Q.B."/>
            <person name="Li W."/>
            <person name="Chen H.Y."/>
            <person name="Chen S.E."/>
            <person name="Zhou L.G."/>
            <person name="Ni X.B."/>
            <person name="Tian J.H."/>
            <person name="Sheng Y."/>
            <person name="Liu T."/>
            <person name="Pan Y.S."/>
            <person name="Xia L.Y."/>
            <person name="Li J."/>
            <person name="Zhao F."/>
            <person name="Cao W.C."/>
        </authorList>
    </citation>
    <scope>NUCLEOTIDE SEQUENCE</scope>
    <source>
        <strain evidence="1">Rsan-2018</strain>
    </source>
</reference>